<sequence>MGPDEAVLDGGDTYSIDESITAYRIENGRRYHAYRDGVYWAPNDDRQNEELEVAHNKFRILLDGRLHLAPIAHDIERVLDVGTGTGIWAIEMADEYPKAAVLGIDLSPTQPSLVPPNCSFEIDDARDCWTFPRDHFDFIHIRNLYGSISDWPALLEQVYNHLKPGGWFEHIEFGIDLKSDDDSIPPDSCLLHFVKLLKEAGDQIGQPWDISNNMLRNIEEAGFVNVVDHVYQDPVGPWAADPKLEELGRWSLLEFEIGLEGFALAMLTRVLKWSTAEVQVFLAHIRAELDDRSIHSYHDIRIVYCQKPL</sequence>
<keyword evidence="2" id="KW-1185">Reference proteome</keyword>
<dbReference type="EMBL" id="MU254104">
    <property type="protein sequence ID" value="KAG9242168.1"/>
    <property type="molecule type" value="Genomic_DNA"/>
</dbReference>
<dbReference type="Gene3D" id="3.40.50.150">
    <property type="entry name" value="Vaccinia Virus protein VP39"/>
    <property type="match status" value="1"/>
</dbReference>
<name>A0A9P7YY74_9HELO</name>
<protein>
    <submittedName>
        <fullName evidence="1">S-adenosyl-L-methionine-dependent methyltransferase</fullName>
    </submittedName>
</protein>
<keyword evidence="1" id="KW-0489">Methyltransferase</keyword>
<organism evidence="1 2">
    <name type="scientific">Calycina marina</name>
    <dbReference type="NCBI Taxonomy" id="1763456"/>
    <lineage>
        <taxon>Eukaryota</taxon>
        <taxon>Fungi</taxon>
        <taxon>Dikarya</taxon>
        <taxon>Ascomycota</taxon>
        <taxon>Pezizomycotina</taxon>
        <taxon>Leotiomycetes</taxon>
        <taxon>Helotiales</taxon>
        <taxon>Pezizellaceae</taxon>
        <taxon>Calycina</taxon>
    </lineage>
</organism>
<evidence type="ECO:0000313" key="1">
    <source>
        <dbReference type="EMBL" id="KAG9242168.1"/>
    </source>
</evidence>
<evidence type="ECO:0000313" key="2">
    <source>
        <dbReference type="Proteomes" id="UP000887226"/>
    </source>
</evidence>
<proteinExistence type="predicted"/>
<dbReference type="PANTHER" id="PTHR43591:SF24">
    <property type="entry name" value="2-METHOXY-6-POLYPRENYL-1,4-BENZOQUINOL METHYLASE, MITOCHONDRIAL"/>
    <property type="match status" value="1"/>
</dbReference>
<dbReference type="PANTHER" id="PTHR43591">
    <property type="entry name" value="METHYLTRANSFERASE"/>
    <property type="match status" value="1"/>
</dbReference>
<gene>
    <name evidence="1" type="ORF">BJ878DRAFT_556225</name>
</gene>
<reference evidence="1" key="1">
    <citation type="journal article" date="2021" name="IMA Fungus">
        <title>Genomic characterization of three marine fungi, including Emericellopsis atlantica sp. nov. with signatures of a generalist lifestyle and marine biomass degradation.</title>
        <authorList>
            <person name="Hagestad O.C."/>
            <person name="Hou L."/>
            <person name="Andersen J.H."/>
            <person name="Hansen E.H."/>
            <person name="Altermark B."/>
            <person name="Li C."/>
            <person name="Kuhnert E."/>
            <person name="Cox R.J."/>
            <person name="Crous P.W."/>
            <person name="Spatafora J.W."/>
            <person name="Lail K."/>
            <person name="Amirebrahimi M."/>
            <person name="Lipzen A."/>
            <person name="Pangilinan J."/>
            <person name="Andreopoulos W."/>
            <person name="Hayes R.D."/>
            <person name="Ng V."/>
            <person name="Grigoriev I.V."/>
            <person name="Jackson S.A."/>
            <person name="Sutton T.D.S."/>
            <person name="Dobson A.D.W."/>
            <person name="Rama T."/>
        </authorList>
    </citation>
    <scope>NUCLEOTIDE SEQUENCE</scope>
    <source>
        <strain evidence="1">TRa3180A</strain>
    </source>
</reference>
<dbReference type="SUPFAM" id="SSF53335">
    <property type="entry name" value="S-adenosyl-L-methionine-dependent methyltransferases"/>
    <property type="match status" value="1"/>
</dbReference>
<dbReference type="AlphaFoldDB" id="A0A9P7YY74"/>
<dbReference type="GO" id="GO:0008168">
    <property type="term" value="F:methyltransferase activity"/>
    <property type="evidence" value="ECO:0007669"/>
    <property type="project" value="UniProtKB-KW"/>
</dbReference>
<dbReference type="OrthoDB" id="2013972at2759"/>
<dbReference type="Proteomes" id="UP000887226">
    <property type="component" value="Unassembled WGS sequence"/>
</dbReference>
<dbReference type="Pfam" id="PF13489">
    <property type="entry name" value="Methyltransf_23"/>
    <property type="match status" value="1"/>
</dbReference>
<dbReference type="InterPro" id="IPR029063">
    <property type="entry name" value="SAM-dependent_MTases_sf"/>
</dbReference>
<comment type="caution">
    <text evidence="1">The sequence shown here is derived from an EMBL/GenBank/DDBJ whole genome shotgun (WGS) entry which is preliminary data.</text>
</comment>
<accession>A0A9P7YY74</accession>
<keyword evidence="1" id="KW-0808">Transferase</keyword>
<dbReference type="GO" id="GO:0032259">
    <property type="term" value="P:methylation"/>
    <property type="evidence" value="ECO:0007669"/>
    <property type="project" value="UniProtKB-KW"/>
</dbReference>
<dbReference type="CDD" id="cd02440">
    <property type="entry name" value="AdoMet_MTases"/>
    <property type="match status" value="1"/>
</dbReference>